<dbReference type="EMBL" id="QQWO01000003">
    <property type="protein sequence ID" value="RSV06149.1"/>
    <property type="molecule type" value="Genomic_DNA"/>
</dbReference>
<evidence type="ECO:0000313" key="4">
    <source>
        <dbReference type="Proteomes" id="UP000287746"/>
    </source>
</evidence>
<comment type="caution">
    <text evidence="2">The sequence shown here is derived from an EMBL/GenBank/DDBJ whole genome shotgun (WGS) entry which is preliminary data.</text>
</comment>
<evidence type="ECO:0000313" key="3">
    <source>
        <dbReference type="Proteomes" id="UP000286681"/>
    </source>
</evidence>
<protein>
    <submittedName>
        <fullName evidence="2">Uncharacterized protein</fullName>
    </submittedName>
</protein>
<name>A0A430BWH9_9SPHN</name>
<sequence>MTIGVVAVKEMRNMRKTVVAMAGALLLGACGGGEKAENVAAVNAAADNAADATNYQAEVIALAPAARDGVFLRAVRDAGFNCQEVTQTERIDPVNSNPSWRIYCGKNPHIISITRDGTAKIVSRTDAN</sequence>
<dbReference type="Proteomes" id="UP000287746">
    <property type="component" value="Unassembled WGS sequence"/>
</dbReference>
<evidence type="ECO:0000313" key="2">
    <source>
        <dbReference type="EMBL" id="RSY86934.1"/>
    </source>
</evidence>
<dbReference type="Proteomes" id="UP000286681">
    <property type="component" value="Unassembled WGS sequence"/>
</dbReference>
<proteinExistence type="predicted"/>
<gene>
    <name evidence="1" type="ORF">CA257_04285</name>
    <name evidence="2" type="ORF">DAH66_08675</name>
</gene>
<organism evidence="2 4">
    <name type="scientific">Sphingomonas koreensis</name>
    <dbReference type="NCBI Taxonomy" id="93064"/>
    <lineage>
        <taxon>Bacteria</taxon>
        <taxon>Pseudomonadati</taxon>
        <taxon>Pseudomonadota</taxon>
        <taxon>Alphaproteobacteria</taxon>
        <taxon>Sphingomonadales</taxon>
        <taxon>Sphingomonadaceae</taxon>
        <taxon>Sphingomonas</taxon>
    </lineage>
</organism>
<dbReference type="AlphaFoldDB" id="A0A430BWH9"/>
<evidence type="ECO:0000313" key="1">
    <source>
        <dbReference type="EMBL" id="RSV06149.1"/>
    </source>
</evidence>
<reference evidence="3 4" key="1">
    <citation type="submission" date="2018-07" db="EMBL/GenBank/DDBJ databases">
        <title>Genomic and Epidemiologic Investigation of an Indolent Hospital Outbreak.</title>
        <authorList>
            <person name="Johnson R.C."/>
            <person name="Deming C."/>
            <person name="Conlan S."/>
            <person name="Zellmer C.J."/>
            <person name="Michelin A.V."/>
            <person name="Lee-Lin S."/>
            <person name="Thomas P.J."/>
            <person name="Park M."/>
            <person name="Weingarten R.A."/>
            <person name="Less J."/>
            <person name="Dekker J.P."/>
            <person name="Frank K.M."/>
            <person name="Musser K.A."/>
            <person name="Mcquiston J.R."/>
            <person name="Henderson D.K."/>
            <person name="Lau A.F."/>
            <person name="Palmore T.N."/>
            <person name="Segre J.A."/>
        </authorList>
    </citation>
    <scope>NUCLEOTIDE SEQUENCE [LARGE SCALE GENOMIC DNA]</scope>
    <source>
        <strain evidence="2 4">SK-CDC1_0717</strain>
        <strain evidence="1 3">SK-NIH.Env10_0317</strain>
    </source>
</reference>
<dbReference type="EMBL" id="QQYZ01000006">
    <property type="protein sequence ID" value="RSY86934.1"/>
    <property type="molecule type" value="Genomic_DNA"/>
</dbReference>
<accession>A0A430BWH9</accession>